<dbReference type="Proteomes" id="UP000663479">
    <property type="component" value="Chromosome"/>
</dbReference>
<evidence type="ECO:0000313" key="2">
    <source>
        <dbReference type="Proteomes" id="UP000663479"/>
    </source>
</evidence>
<gene>
    <name evidence="1" type="ORF">JDS37_09475</name>
</gene>
<name>A0AAP9ZFY9_9GAMM</name>
<dbReference type="Pfam" id="PF06763">
    <property type="entry name" value="Minor_tail_Z"/>
    <property type="match status" value="1"/>
</dbReference>
<dbReference type="EMBL" id="CP066539">
    <property type="protein sequence ID" value="QRL05136.1"/>
    <property type="molecule type" value="Genomic_DNA"/>
</dbReference>
<proteinExistence type="predicted"/>
<accession>A0AAP9ZFY9</accession>
<reference evidence="1" key="1">
    <citation type="submission" date="2020-12" db="EMBL/GenBank/DDBJ databases">
        <title>Genome reconstruction of Halomonas venusta strain DSM 4743.</title>
        <authorList>
            <person name="Aguirre-Garrido J.F."/>
            <person name="Hernandez-Soto L.M."/>
            <person name="Martinez-Abarca F."/>
        </authorList>
    </citation>
    <scope>NUCLEOTIDE SEQUENCE</scope>
    <source>
        <strain evidence="1">4743</strain>
    </source>
</reference>
<protein>
    <submittedName>
        <fullName evidence="1">Phage tail protein</fullName>
    </submittedName>
</protein>
<dbReference type="InterPro" id="IPR010633">
    <property type="entry name" value="Phage_lambda_GpZ"/>
</dbReference>
<dbReference type="AlphaFoldDB" id="A0AAP9ZFY9"/>
<dbReference type="RefSeq" id="WP_146943461.1">
    <property type="nucleotide sequence ID" value="NZ_BJUL01000006.1"/>
</dbReference>
<evidence type="ECO:0000313" key="1">
    <source>
        <dbReference type="EMBL" id="QRL05136.1"/>
    </source>
</evidence>
<sequence>MPELEFDVRDINKLKQQFDPRDVEKALRWAVNATSRKATTRISKETRKRYTVSAGDIRKRMSIERYRDDVSRAVLYTGRRLPLAQFKPREKWVSVSSGRKLKSGPRKGRVARRRGVTVQVRKGKSRKLVQGGWVAKGQLWRREKRTDNKSDPQRLFGPSIPEMVDNPQVIAEAQKLVREDLPEQFNGRLDYILNKKAGLV</sequence>
<organism evidence="1 2">
    <name type="scientific">Vreelandella venusta</name>
    <dbReference type="NCBI Taxonomy" id="44935"/>
    <lineage>
        <taxon>Bacteria</taxon>
        <taxon>Pseudomonadati</taxon>
        <taxon>Pseudomonadota</taxon>
        <taxon>Gammaproteobacteria</taxon>
        <taxon>Oceanospirillales</taxon>
        <taxon>Halomonadaceae</taxon>
        <taxon>Vreelandella</taxon>
    </lineage>
</organism>